<evidence type="ECO:0000256" key="1">
    <source>
        <dbReference type="SAM" id="Phobius"/>
    </source>
</evidence>
<evidence type="ECO:0000313" key="3">
    <source>
        <dbReference type="Proteomes" id="UP000663452"/>
    </source>
</evidence>
<organism evidence="2 3">
    <name type="scientific">Paenibacillus tianjinensis</name>
    <dbReference type="NCBI Taxonomy" id="2810347"/>
    <lineage>
        <taxon>Bacteria</taxon>
        <taxon>Bacillati</taxon>
        <taxon>Bacillota</taxon>
        <taxon>Bacilli</taxon>
        <taxon>Bacillales</taxon>
        <taxon>Paenibacillaceae</taxon>
        <taxon>Paenibacillus</taxon>
    </lineage>
</organism>
<keyword evidence="3" id="KW-1185">Reference proteome</keyword>
<dbReference type="Pfam" id="PF11193">
    <property type="entry name" value="DUF2812"/>
    <property type="match status" value="1"/>
</dbReference>
<name>A0ABX7LEN4_9BACL</name>
<feature type="transmembrane region" description="Helical" evidence="1">
    <location>
        <begin position="151"/>
        <end position="171"/>
    </location>
</feature>
<dbReference type="EMBL" id="CP070969">
    <property type="protein sequence ID" value="QSF46565.1"/>
    <property type="molecule type" value="Genomic_DNA"/>
</dbReference>
<gene>
    <name evidence="2" type="ORF">JRJ22_08335</name>
</gene>
<evidence type="ECO:0000313" key="2">
    <source>
        <dbReference type="EMBL" id="QSF46565.1"/>
    </source>
</evidence>
<feature type="transmembrane region" description="Helical" evidence="1">
    <location>
        <begin position="121"/>
        <end position="145"/>
    </location>
</feature>
<dbReference type="RefSeq" id="WP_206104039.1">
    <property type="nucleotide sequence ID" value="NZ_CP070969.1"/>
</dbReference>
<reference evidence="2 3" key="1">
    <citation type="submission" date="2021-02" db="EMBL/GenBank/DDBJ databases">
        <title>Paenibacillus tianjinensis sp. nov.</title>
        <authorList>
            <person name="Liu H."/>
        </authorList>
    </citation>
    <scope>NUCLEOTIDE SEQUENCE [LARGE SCALE GENOMIC DNA]</scope>
    <source>
        <strain evidence="2 3">TB2019</strain>
    </source>
</reference>
<accession>A0ABX7LEN4</accession>
<dbReference type="InterPro" id="IPR021359">
    <property type="entry name" value="DUF2812"/>
</dbReference>
<keyword evidence="1" id="KW-0812">Transmembrane</keyword>
<sequence>MSHTVRKLFFNFEKEEQWLNNMAAKGLALTEYSLARYVFEDSAKGEYIYRIELLEDGIKGAKSVEYLQFMEEAGVERVPMNKGQVSYNKWVIFRRRASEGPFIIYSDTDSKIMHYRRIHRLWISLALMELIIGFLNVGLVAMDYISIVSNINLVMGLMLIILGAAFLLFSLPVRKKINKLQSDKLIRE</sequence>
<keyword evidence="1" id="KW-0472">Membrane</keyword>
<keyword evidence="1" id="KW-1133">Transmembrane helix</keyword>
<proteinExistence type="predicted"/>
<dbReference type="Proteomes" id="UP000663452">
    <property type="component" value="Chromosome"/>
</dbReference>
<protein>
    <submittedName>
        <fullName evidence="2">DUF2812 domain-containing protein</fullName>
    </submittedName>
</protein>